<dbReference type="PANTHER" id="PTHR23506">
    <property type="entry name" value="GH10249P"/>
    <property type="match status" value="1"/>
</dbReference>
<proteinExistence type="predicted"/>
<evidence type="ECO:0008006" key="9">
    <source>
        <dbReference type="Google" id="ProtNLM"/>
    </source>
</evidence>
<dbReference type="Gene3D" id="1.20.1250.20">
    <property type="entry name" value="MFS general substrate transporter like domains"/>
    <property type="match status" value="1"/>
</dbReference>
<sequence>MALGFCLGGLASFLLGPSKFFHIPSNSYIIGISLLVMGFSGPLTFVPCIPEVMDKMEKILINFQYDKNLLADKSSALYVASYSFGLIISPILAGYLADQYGINIACGLLGAGSFAFALLLILVSTKTHYQNYLQLENLSHQQDIQPKNNLQGN</sequence>
<dbReference type="EMBL" id="CCKQ01008752">
    <property type="protein sequence ID" value="CDW80216.1"/>
    <property type="molecule type" value="Genomic_DNA"/>
</dbReference>
<dbReference type="AlphaFoldDB" id="A0A078AEF3"/>
<dbReference type="Proteomes" id="UP000039865">
    <property type="component" value="Unassembled WGS sequence"/>
</dbReference>
<dbReference type="GO" id="GO:0016020">
    <property type="term" value="C:membrane"/>
    <property type="evidence" value="ECO:0007669"/>
    <property type="project" value="UniProtKB-SubCell"/>
</dbReference>
<evidence type="ECO:0000256" key="6">
    <source>
        <dbReference type="SAM" id="Phobius"/>
    </source>
</evidence>
<organism evidence="7 8">
    <name type="scientific">Stylonychia lemnae</name>
    <name type="common">Ciliate</name>
    <dbReference type="NCBI Taxonomy" id="5949"/>
    <lineage>
        <taxon>Eukaryota</taxon>
        <taxon>Sar</taxon>
        <taxon>Alveolata</taxon>
        <taxon>Ciliophora</taxon>
        <taxon>Intramacronucleata</taxon>
        <taxon>Spirotrichea</taxon>
        <taxon>Stichotrichia</taxon>
        <taxon>Sporadotrichida</taxon>
        <taxon>Oxytrichidae</taxon>
        <taxon>Stylonychinae</taxon>
        <taxon>Stylonychia</taxon>
    </lineage>
</organism>
<keyword evidence="2" id="KW-0813">Transport</keyword>
<comment type="subcellular location">
    <subcellularLocation>
        <location evidence="1">Membrane</location>
        <topology evidence="1">Multi-pass membrane protein</topology>
    </subcellularLocation>
</comment>
<feature type="transmembrane region" description="Helical" evidence="6">
    <location>
        <begin position="28"/>
        <end position="49"/>
    </location>
</feature>
<keyword evidence="5 6" id="KW-0472">Membrane</keyword>
<evidence type="ECO:0000256" key="4">
    <source>
        <dbReference type="ARBA" id="ARBA00022989"/>
    </source>
</evidence>
<dbReference type="OrthoDB" id="5086884at2759"/>
<keyword evidence="4 6" id="KW-1133">Transmembrane helix</keyword>
<accession>A0A078AEF3</accession>
<evidence type="ECO:0000256" key="2">
    <source>
        <dbReference type="ARBA" id="ARBA00022448"/>
    </source>
</evidence>
<dbReference type="InterPro" id="IPR050930">
    <property type="entry name" value="MFS_Vesicular_Transporter"/>
</dbReference>
<dbReference type="InterPro" id="IPR036259">
    <property type="entry name" value="MFS_trans_sf"/>
</dbReference>
<evidence type="ECO:0000256" key="5">
    <source>
        <dbReference type="ARBA" id="ARBA00023136"/>
    </source>
</evidence>
<feature type="transmembrane region" description="Helical" evidence="6">
    <location>
        <begin position="102"/>
        <end position="123"/>
    </location>
</feature>
<evidence type="ECO:0000313" key="8">
    <source>
        <dbReference type="Proteomes" id="UP000039865"/>
    </source>
</evidence>
<dbReference type="PANTHER" id="PTHR23506:SF26">
    <property type="entry name" value="MFS-TYPE TRANSPORTER SLC18B1"/>
    <property type="match status" value="1"/>
</dbReference>
<name>A0A078AEF3_STYLE</name>
<gene>
    <name evidence="7" type="primary">Contig17970.g19098</name>
    <name evidence="7" type="ORF">STYLEM_9212</name>
</gene>
<keyword evidence="3 6" id="KW-0812">Transmembrane</keyword>
<dbReference type="GO" id="GO:0022857">
    <property type="term" value="F:transmembrane transporter activity"/>
    <property type="evidence" value="ECO:0007669"/>
    <property type="project" value="TreeGrafter"/>
</dbReference>
<evidence type="ECO:0000256" key="3">
    <source>
        <dbReference type="ARBA" id="ARBA00022692"/>
    </source>
</evidence>
<dbReference type="InParanoid" id="A0A078AEF3"/>
<evidence type="ECO:0000256" key="1">
    <source>
        <dbReference type="ARBA" id="ARBA00004141"/>
    </source>
</evidence>
<dbReference type="SUPFAM" id="SSF103473">
    <property type="entry name" value="MFS general substrate transporter"/>
    <property type="match status" value="1"/>
</dbReference>
<reference evidence="7 8" key="1">
    <citation type="submission" date="2014-06" db="EMBL/GenBank/DDBJ databases">
        <authorList>
            <person name="Swart Estienne"/>
        </authorList>
    </citation>
    <scope>NUCLEOTIDE SEQUENCE [LARGE SCALE GENOMIC DNA]</scope>
    <source>
        <strain evidence="7 8">130c</strain>
    </source>
</reference>
<feature type="transmembrane region" description="Helical" evidence="6">
    <location>
        <begin position="76"/>
        <end position="96"/>
    </location>
</feature>
<protein>
    <recommendedName>
        <fullName evidence="9">Major facilitator superfamily (MFS) profile domain-containing protein</fullName>
    </recommendedName>
</protein>
<keyword evidence="8" id="KW-1185">Reference proteome</keyword>
<evidence type="ECO:0000313" key="7">
    <source>
        <dbReference type="EMBL" id="CDW80216.1"/>
    </source>
</evidence>